<proteinExistence type="predicted"/>
<dbReference type="InterPro" id="IPR015020">
    <property type="entry name" value="Rv2525c-like_Glyco_Hydro-like"/>
</dbReference>
<feature type="domain" description="Rv2525c-like glycoside hydrolase-like" evidence="1">
    <location>
        <begin position="19"/>
        <end position="101"/>
    </location>
</feature>
<evidence type="ECO:0000259" key="1">
    <source>
        <dbReference type="Pfam" id="PF08924"/>
    </source>
</evidence>
<evidence type="ECO:0000313" key="2">
    <source>
        <dbReference type="EMBL" id="MFC5531012.1"/>
    </source>
</evidence>
<gene>
    <name evidence="2" type="ORF">ACFPQ4_16405</name>
</gene>
<name>A0ABW0R5D8_9BACL</name>
<accession>A0ABW0R5D8</accession>
<dbReference type="RefSeq" id="WP_378112958.1">
    <property type="nucleotide sequence ID" value="NZ_JBHSNC010000050.1"/>
</dbReference>
<dbReference type="InterPro" id="IPR017853">
    <property type="entry name" value="GH"/>
</dbReference>
<dbReference type="EMBL" id="JBHSNC010000050">
    <property type="protein sequence ID" value="MFC5531012.1"/>
    <property type="molecule type" value="Genomic_DNA"/>
</dbReference>
<keyword evidence="2" id="KW-0378">Hydrolase</keyword>
<comment type="caution">
    <text evidence="2">The sequence shown here is derived from an EMBL/GenBank/DDBJ whole genome shotgun (WGS) entry which is preliminary data.</text>
</comment>
<reference evidence="3" key="1">
    <citation type="journal article" date="2019" name="Int. J. Syst. Evol. Microbiol.">
        <title>The Global Catalogue of Microorganisms (GCM) 10K type strain sequencing project: providing services to taxonomists for standard genome sequencing and annotation.</title>
        <authorList>
            <consortium name="The Broad Institute Genomics Platform"/>
            <consortium name="The Broad Institute Genome Sequencing Center for Infectious Disease"/>
            <person name="Wu L."/>
            <person name="Ma J."/>
        </authorList>
    </citation>
    <scope>NUCLEOTIDE SEQUENCE [LARGE SCALE GENOMIC DNA]</scope>
    <source>
        <strain evidence="3">CGMCC 1.18578</strain>
    </source>
</reference>
<dbReference type="Pfam" id="PF08924">
    <property type="entry name" value="Rv2525c_GlyHyd-like"/>
    <property type="match status" value="1"/>
</dbReference>
<dbReference type="GO" id="GO:0016787">
    <property type="term" value="F:hydrolase activity"/>
    <property type="evidence" value="ECO:0007669"/>
    <property type="project" value="UniProtKB-KW"/>
</dbReference>
<evidence type="ECO:0000313" key="3">
    <source>
        <dbReference type="Proteomes" id="UP001596108"/>
    </source>
</evidence>
<dbReference type="SUPFAM" id="SSF51445">
    <property type="entry name" value="(Trans)glycosidases"/>
    <property type="match status" value="1"/>
</dbReference>
<dbReference type="Gene3D" id="3.20.20.80">
    <property type="entry name" value="Glycosidases"/>
    <property type="match status" value="1"/>
</dbReference>
<keyword evidence="3" id="KW-1185">Reference proteome</keyword>
<protein>
    <submittedName>
        <fullName evidence="2">Glycoside hydrolase domain-containing protein</fullName>
    </submittedName>
</protein>
<organism evidence="2 3">
    <name type="scientific">Cohnella yongneupensis</name>
    <dbReference type="NCBI Taxonomy" id="425006"/>
    <lineage>
        <taxon>Bacteria</taxon>
        <taxon>Bacillati</taxon>
        <taxon>Bacillota</taxon>
        <taxon>Bacilli</taxon>
        <taxon>Bacillales</taxon>
        <taxon>Paenibacillaceae</taxon>
        <taxon>Cohnella</taxon>
    </lineage>
</organism>
<dbReference type="Proteomes" id="UP001596108">
    <property type="component" value="Unassembled WGS sequence"/>
</dbReference>
<sequence length="137" mass="14962">MTIKGIDFVQPISAETAKSIAAEGYCFAGRYLVPPSYAWKRLTRAEAEGITEAGMDIVSVFETTASRPEGGAVNGHADGQAAYVEAVGIDQPVGSAIYFTVGGSPCRSERVLWRRRMVEHERGRRIDDECARRGENH</sequence>